<evidence type="ECO:0000313" key="5">
    <source>
        <dbReference type="EMBL" id="WPU92555.1"/>
    </source>
</evidence>
<dbReference type="Pfam" id="PF00682">
    <property type="entry name" value="HMGL-like"/>
    <property type="match status" value="1"/>
</dbReference>
<proteinExistence type="inferred from homology"/>
<name>A0ABZ0TLY3_9SPHI</name>
<dbReference type="GO" id="GO:0016829">
    <property type="term" value="F:lyase activity"/>
    <property type="evidence" value="ECO:0007669"/>
    <property type="project" value="UniProtKB-KW"/>
</dbReference>
<keyword evidence="6" id="KW-1185">Reference proteome</keyword>
<dbReference type="PANTHER" id="PTHR42738:SF7">
    <property type="entry name" value="HYDROXYMETHYLGLUTARYL-COA LYASE"/>
    <property type="match status" value="1"/>
</dbReference>
<reference evidence="5 6" key="1">
    <citation type="submission" date="2023-11" db="EMBL/GenBank/DDBJ databases">
        <title>Analysis of the Genomes of Mucilaginibacter gossypii cycad 4 and M. sabulilitoris SNA2: microbes with the potential for plant growth promotion.</title>
        <authorList>
            <person name="Hirsch A.M."/>
            <person name="Humm E."/>
            <person name="Rubbi M."/>
            <person name="Del Vecchio G."/>
            <person name="Ha S.M."/>
            <person name="Pellegrini M."/>
            <person name="Gunsalus R.P."/>
        </authorList>
    </citation>
    <scope>NUCLEOTIDE SEQUENCE [LARGE SCALE GENOMIC DNA]</scope>
    <source>
        <strain evidence="5 6">SNA2</strain>
    </source>
</reference>
<dbReference type="InterPro" id="IPR043594">
    <property type="entry name" value="HMGL"/>
</dbReference>
<dbReference type="InterPro" id="IPR013785">
    <property type="entry name" value="Aldolase_TIM"/>
</dbReference>
<gene>
    <name evidence="5" type="ORF">SNE25_24845</name>
</gene>
<evidence type="ECO:0000256" key="2">
    <source>
        <dbReference type="ARBA" id="ARBA00022723"/>
    </source>
</evidence>
<keyword evidence="3 5" id="KW-0456">Lyase</keyword>
<dbReference type="SUPFAM" id="SSF51569">
    <property type="entry name" value="Aldolase"/>
    <property type="match status" value="1"/>
</dbReference>
<keyword evidence="2" id="KW-0479">Metal-binding</keyword>
<accession>A0ABZ0TLY3</accession>
<evidence type="ECO:0000313" key="6">
    <source>
        <dbReference type="Proteomes" id="UP001324380"/>
    </source>
</evidence>
<dbReference type="EMBL" id="CP139558">
    <property type="protein sequence ID" value="WPU92555.1"/>
    <property type="molecule type" value="Genomic_DNA"/>
</dbReference>
<dbReference type="InterPro" id="IPR000891">
    <property type="entry name" value="PYR_CT"/>
</dbReference>
<evidence type="ECO:0000256" key="1">
    <source>
        <dbReference type="ARBA" id="ARBA00009405"/>
    </source>
</evidence>
<feature type="domain" description="Pyruvate carboxyltransferase" evidence="4">
    <location>
        <begin position="2"/>
        <end position="272"/>
    </location>
</feature>
<dbReference type="RefSeq" id="WP_321561716.1">
    <property type="nucleotide sequence ID" value="NZ_CP139558.1"/>
</dbReference>
<comment type="similarity">
    <text evidence="1">Belongs to the HMG-CoA lyase family.</text>
</comment>
<dbReference type="Gene3D" id="3.20.20.70">
    <property type="entry name" value="Aldolase class I"/>
    <property type="match status" value="1"/>
</dbReference>
<dbReference type="PANTHER" id="PTHR42738">
    <property type="entry name" value="HYDROXYMETHYLGLUTARYL-COA LYASE"/>
    <property type="match status" value="1"/>
</dbReference>
<evidence type="ECO:0000256" key="3">
    <source>
        <dbReference type="ARBA" id="ARBA00023239"/>
    </source>
</evidence>
<organism evidence="5 6">
    <name type="scientific">Mucilaginibacter sabulilitoris</name>
    <dbReference type="NCBI Taxonomy" id="1173583"/>
    <lineage>
        <taxon>Bacteria</taxon>
        <taxon>Pseudomonadati</taxon>
        <taxon>Bacteroidota</taxon>
        <taxon>Sphingobacteriia</taxon>
        <taxon>Sphingobacteriales</taxon>
        <taxon>Sphingobacteriaceae</taxon>
        <taxon>Mucilaginibacter</taxon>
    </lineage>
</organism>
<dbReference type="Proteomes" id="UP001324380">
    <property type="component" value="Chromosome"/>
</dbReference>
<protein>
    <submittedName>
        <fullName evidence="5">Hydroxymethylglutaryl-CoA lyase</fullName>
    </submittedName>
</protein>
<dbReference type="PROSITE" id="PS50991">
    <property type="entry name" value="PYR_CT"/>
    <property type="match status" value="1"/>
</dbReference>
<evidence type="ECO:0000259" key="4">
    <source>
        <dbReference type="PROSITE" id="PS50991"/>
    </source>
</evidence>
<sequence length="283" mass="31450">MNIKITECPRDAMQGLHDFVPTEIKAAYINLLLQVGFDTIDFGSFVSAKAIPQLQDTAEVLKKLDMNNTRSKLLAIIANYRGAEDAVKHKEITYLGYPFSISETFQLRNTNTTIPHAFENVKRIHELCISSGKKLLVYLSMGFGNPYGDEWNTGIIEKWTEQLTKQEIHHIALADTIGIAEAGQIASIYPDLCSKFPETEFGIHLHSTPDTWQPKIEAAYKSGCKRFDVALKGYGGCPMAADDLTGNIATENLLGYLQSQNESLGLNLTKFQEAMDYSGKVFG</sequence>